<dbReference type="InterPro" id="IPR018289">
    <property type="entry name" value="MULE_transposase_dom"/>
</dbReference>
<dbReference type="Pfam" id="PF10551">
    <property type="entry name" value="MULE"/>
    <property type="match status" value="1"/>
</dbReference>
<dbReference type="PANTHER" id="PTHR33977">
    <property type="entry name" value="ZINC ION BINDING PROTEIN"/>
    <property type="match status" value="1"/>
</dbReference>
<dbReference type="AlphaFoldDB" id="A0A8K0PCW1"/>
<evidence type="ECO:0000313" key="2">
    <source>
        <dbReference type="EMBL" id="KAG8240153.1"/>
    </source>
</evidence>
<name>A0A8K0PCW1_LADFU</name>
<comment type="caution">
    <text evidence="2">The sequence shown here is derived from an EMBL/GenBank/DDBJ whole genome shotgun (WGS) entry which is preliminary data.</text>
</comment>
<dbReference type="PANTHER" id="PTHR33977:SF1">
    <property type="entry name" value="ZINC ION BINDING PROTEIN"/>
    <property type="match status" value="1"/>
</dbReference>
<reference evidence="2" key="2">
    <citation type="submission" date="2017-10" db="EMBL/GenBank/DDBJ databases">
        <title>Ladona fulva Genome sequencing and assembly.</title>
        <authorList>
            <person name="Murali S."/>
            <person name="Richards S."/>
            <person name="Bandaranaike D."/>
            <person name="Bellair M."/>
            <person name="Blankenburg K."/>
            <person name="Chao H."/>
            <person name="Dinh H."/>
            <person name="Doddapaneni H."/>
            <person name="Dugan-Rocha S."/>
            <person name="Elkadiri S."/>
            <person name="Gnanaolivu R."/>
            <person name="Hernandez B."/>
            <person name="Skinner E."/>
            <person name="Javaid M."/>
            <person name="Lee S."/>
            <person name="Li M."/>
            <person name="Ming W."/>
            <person name="Munidasa M."/>
            <person name="Muniz J."/>
            <person name="Nguyen L."/>
            <person name="Hughes D."/>
            <person name="Osuji N."/>
            <person name="Pu L.-L."/>
            <person name="Puazo M."/>
            <person name="Qu C."/>
            <person name="Quiroz J."/>
            <person name="Raj R."/>
            <person name="Weissenberger G."/>
            <person name="Xin Y."/>
            <person name="Zou X."/>
            <person name="Han Y."/>
            <person name="Worley K."/>
            <person name="Muzny D."/>
            <person name="Gibbs R."/>
        </authorList>
    </citation>
    <scope>NUCLEOTIDE SEQUENCE</scope>
    <source>
        <strain evidence="2">Sampled in the wild</strain>
    </source>
</reference>
<sequence>MKYGFKPLGKNTEIGITDLDNLPHSPQIFCLGIQLPQQLEEMVEGCTRILCIDSTHGTNQYKYHLLNLVIPDEYGIGYPVAHVLTNYIDKVMAKCPNLVVNAVMTDGDEALGNAIRKVFGNVRHLLCSWQVRNNWQKNLHRKLPEGRNEDVFNSMLETFLSSYYVSASAFIKYFRGNYCENSETWAFCYCNFPHARTDTNMFEESFHNKLKTHLSRKVNRRLDDPYANVRSHAILVGKK</sequence>
<accession>A0A8K0PCW1</accession>
<evidence type="ECO:0000313" key="3">
    <source>
        <dbReference type="Proteomes" id="UP000792457"/>
    </source>
</evidence>
<dbReference type="Proteomes" id="UP000792457">
    <property type="component" value="Unassembled WGS sequence"/>
</dbReference>
<protein>
    <recommendedName>
        <fullName evidence="1">MULE transposase domain-containing protein</fullName>
    </recommendedName>
</protein>
<evidence type="ECO:0000259" key="1">
    <source>
        <dbReference type="Pfam" id="PF10551"/>
    </source>
</evidence>
<dbReference type="EMBL" id="KZ311941">
    <property type="protein sequence ID" value="KAG8240153.1"/>
    <property type="molecule type" value="Genomic_DNA"/>
</dbReference>
<reference evidence="2" key="1">
    <citation type="submission" date="2013-04" db="EMBL/GenBank/DDBJ databases">
        <authorList>
            <person name="Qu J."/>
            <person name="Murali S.C."/>
            <person name="Bandaranaike D."/>
            <person name="Bellair M."/>
            <person name="Blankenburg K."/>
            <person name="Chao H."/>
            <person name="Dinh H."/>
            <person name="Doddapaneni H."/>
            <person name="Downs B."/>
            <person name="Dugan-Rocha S."/>
            <person name="Elkadiri S."/>
            <person name="Gnanaolivu R.D."/>
            <person name="Hernandez B."/>
            <person name="Javaid M."/>
            <person name="Jayaseelan J.C."/>
            <person name="Lee S."/>
            <person name="Li M."/>
            <person name="Ming W."/>
            <person name="Munidasa M."/>
            <person name="Muniz J."/>
            <person name="Nguyen L."/>
            <person name="Ongeri F."/>
            <person name="Osuji N."/>
            <person name="Pu L.-L."/>
            <person name="Puazo M."/>
            <person name="Qu C."/>
            <person name="Quiroz J."/>
            <person name="Raj R."/>
            <person name="Weissenberger G."/>
            <person name="Xin Y."/>
            <person name="Zou X."/>
            <person name="Han Y."/>
            <person name="Richards S."/>
            <person name="Worley K."/>
            <person name="Muzny D."/>
            <person name="Gibbs R."/>
        </authorList>
    </citation>
    <scope>NUCLEOTIDE SEQUENCE</scope>
    <source>
        <strain evidence="2">Sampled in the wild</strain>
    </source>
</reference>
<keyword evidence="3" id="KW-1185">Reference proteome</keyword>
<proteinExistence type="predicted"/>
<organism evidence="2 3">
    <name type="scientific">Ladona fulva</name>
    <name type="common">Scarce chaser dragonfly</name>
    <name type="synonym">Libellula fulva</name>
    <dbReference type="NCBI Taxonomy" id="123851"/>
    <lineage>
        <taxon>Eukaryota</taxon>
        <taxon>Metazoa</taxon>
        <taxon>Ecdysozoa</taxon>
        <taxon>Arthropoda</taxon>
        <taxon>Hexapoda</taxon>
        <taxon>Insecta</taxon>
        <taxon>Pterygota</taxon>
        <taxon>Palaeoptera</taxon>
        <taxon>Odonata</taxon>
        <taxon>Epiprocta</taxon>
        <taxon>Anisoptera</taxon>
        <taxon>Libelluloidea</taxon>
        <taxon>Libellulidae</taxon>
        <taxon>Ladona</taxon>
    </lineage>
</organism>
<feature type="domain" description="MULE transposase" evidence="1">
    <location>
        <begin position="49"/>
        <end position="133"/>
    </location>
</feature>
<gene>
    <name evidence="2" type="ORF">J437_LFUL017136</name>
</gene>
<dbReference type="OrthoDB" id="10031901at2759"/>